<proteinExistence type="predicted"/>
<organism evidence="2">
    <name type="scientific">uncultured Caudovirales phage</name>
    <dbReference type="NCBI Taxonomy" id="2100421"/>
    <lineage>
        <taxon>Viruses</taxon>
        <taxon>Duplodnaviria</taxon>
        <taxon>Heunggongvirae</taxon>
        <taxon>Uroviricota</taxon>
        <taxon>Caudoviricetes</taxon>
        <taxon>Peduoviridae</taxon>
        <taxon>Maltschvirus</taxon>
        <taxon>Maltschvirus maltsch</taxon>
    </lineage>
</organism>
<feature type="domain" description="Gene product 88" evidence="1">
    <location>
        <begin position="33"/>
        <end position="301"/>
    </location>
</feature>
<name>A0A6J5ND40_9CAUD</name>
<evidence type="ECO:0000313" key="2">
    <source>
        <dbReference type="EMBL" id="CAB4154928.1"/>
    </source>
</evidence>
<reference evidence="2" key="1">
    <citation type="submission" date="2020-04" db="EMBL/GenBank/DDBJ databases">
        <authorList>
            <person name="Chiriac C."/>
            <person name="Salcher M."/>
            <person name="Ghai R."/>
            <person name="Kavagutti S V."/>
        </authorList>
    </citation>
    <scope>NUCLEOTIDE SEQUENCE</scope>
</reference>
<dbReference type="EMBL" id="LR796624">
    <property type="protein sequence ID" value="CAB4154928.1"/>
    <property type="molecule type" value="Genomic_DNA"/>
</dbReference>
<evidence type="ECO:0000259" key="1">
    <source>
        <dbReference type="Pfam" id="PF17338"/>
    </source>
</evidence>
<protein>
    <recommendedName>
        <fullName evidence="1">Gene product 88 domain-containing protein</fullName>
    </recommendedName>
</protein>
<sequence length="302" mass="33490">MATTALSRVKLPASLSQFAKEWNLSPKSLLSVNPKTEKSLKAGDPQTYILHLSPANTSGRNLCPGAGNCKAICLHFAGNPVYMKGKGAARIRRSQAFSANPQAFLELLALAIIDKRSPQAPSERMAVRLNGTSDIRWESIPFLVTFELSQYIARKYSYCTEPKLYSSILEFFMHNFPTSIHFYDYTKVRRDWAECARLNYHLTFSFDGWDNQQNLHIAHNAMANNINIAAAFNVKRGKPLAFAAESAAAIKRLLGAVPLIVDGDLTDYRPADPRGGVIVGLRFKLPHGAPWSEAEKQAFCIA</sequence>
<dbReference type="Pfam" id="PF17338">
    <property type="entry name" value="GP88"/>
    <property type="match status" value="1"/>
</dbReference>
<gene>
    <name evidence="2" type="ORF">UFOVP649_44</name>
</gene>
<dbReference type="InterPro" id="IPR020290">
    <property type="entry name" value="Gp88"/>
</dbReference>
<accession>A0A6J5ND40</accession>